<accession>Q82S30</accession>
<dbReference type="KEGG" id="neu:NE2531"/>
<dbReference type="AlphaFoldDB" id="Q82S30"/>
<keyword evidence="2" id="KW-1185">Reference proteome</keyword>
<name>Q82S30_NITEU</name>
<evidence type="ECO:0000313" key="2">
    <source>
        <dbReference type="Proteomes" id="UP000001416"/>
    </source>
</evidence>
<gene>
    <name evidence="1" type="ordered locus">NE2531</name>
</gene>
<evidence type="ECO:0000313" key="1">
    <source>
        <dbReference type="EMBL" id="CAD86443.1"/>
    </source>
</evidence>
<reference evidence="1 2" key="1">
    <citation type="journal article" date="2003" name="J. Bacteriol.">
        <title>Complete genome sequence of the ammonia-oxidizing bacterium and obligate chemolithoautotroph Nitrosomonas europaea.</title>
        <authorList>
            <person name="Chain P."/>
            <person name="Lamerdin J."/>
            <person name="Larimer F."/>
            <person name="Regala W."/>
            <person name="Land M."/>
            <person name="Hauser L."/>
            <person name="Hooper A."/>
            <person name="Klotz M."/>
            <person name="Norton J."/>
            <person name="Sayavedra-Soto L."/>
            <person name="Arciero D."/>
            <person name="Hommes N."/>
            <person name="Whittaker M."/>
            <person name="Arp D."/>
        </authorList>
    </citation>
    <scope>NUCLEOTIDE SEQUENCE [LARGE SCALE GENOMIC DNA]</scope>
    <source>
        <strain evidence="2">ATCC 19718 / CIP 103999 / KCTC 2705 / NBRC 14298</strain>
    </source>
</reference>
<sequence length="252" mass="27224">MCDRAPGPARVRRAGELLLQRRQPRVLPIHAGHETQCGGLRRGLRRTAALALLPGQRLRAAHQRAAVRRAGYSARSRIPAVHRGGVVSVIPWPYRLLTLAALSVALVGFGWIKGASHVQAQWDAAIQQQALQAAAVRERQAQATVKVVTEYVDRVRIVREKGETIIKEVLVYVPVQADSACTINRGFVRLHDAAAAGELPEPARDADAAATGIALSAVAGTVAANYQTCHENAEQLTALQAWVREMKVAGEQ</sequence>
<proteinExistence type="predicted"/>
<dbReference type="eggNOG" id="ENOG502ZB5W">
    <property type="taxonomic scope" value="Bacteria"/>
</dbReference>
<dbReference type="HOGENOM" id="CLU_1101925_0_0_4"/>
<protein>
    <submittedName>
        <fullName evidence="1">Possible signal peptide</fullName>
    </submittedName>
</protein>
<organism evidence="1 2">
    <name type="scientific">Nitrosomonas europaea (strain ATCC 19718 / CIP 103999 / KCTC 2705 / NBRC 14298)</name>
    <dbReference type="NCBI Taxonomy" id="228410"/>
    <lineage>
        <taxon>Bacteria</taxon>
        <taxon>Pseudomonadati</taxon>
        <taxon>Pseudomonadota</taxon>
        <taxon>Betaproteobacteria</taxon>
        <taxon>Nitrosomonadales</taxon>
        <taxon>Nitrosomonadaceae</taxon>
        <taxon>Nitrosomonas</taxon>
    </lineage>
</organism>
<dbReference type="EMBL" id="AL954747">
    <property type="protein sequence ID" value="CAD86443.1"/>
    <property type="molecule type" value="Genomic_DNA"/>
</dbReference>
<dbReference type="Proteomes" id="UP000001416">
    <property type="component" value="Chromosome"/>
</dbReference>